<organism evidence="3 4">
    <name type="scientific">Sphingopyxis bauzanensis</name>
    <dbReference type="NCBI Taxonomy" id="651663"/>
    <lineage>
        <taxon>Bacteria</taxon>
        <taxon>Pseudomonadati</taxon>
        <taxon>Pseudomonadota</taxon>
        <taxon>Alphaproteobacteria</taxon>
        <taxon>Sphingomonadales</taxon>
        <taxon>Sphingomonadaceae</taxon>
        <taxon>Sphingopyxis</taxon>
    </lineage>
</organism>
<protein>
    <submittedName>
        <fullName evidence="3">Uncharacterized protein</fullName>
    </submittedName>
</protein>
<accession>A0A246JRS7</accession>
<dbReference type="AlphaFoldDB" id="A0A246JRS7"/>
<gene>
    <name evidence="3" type="ORF">CDQ92_13090</name>
</gene>
<keyword evidence="2" id="KW-1133">Transmembrane helix</keyword>
<dbReference type="EMBL" id="NISK01000003">
    <property type="protein sequence ID" value="OWQ95715.1"/>
    <property type="molecule type" value="Genomic_DNA"/>
</dbReference>
<keyword evidence="4" id="KW-1185">Reference proteome</keyword>
<keyword evidence="2" id="KW-0812">Transmembrane</keyword>
<reference evidence="3 4" key="1">
    <citation type="journal article" date="2010" name="Int. J. Syst. Evol. Microbiol.">
        <title>Sphingopyxis bauzanensis sp. nov., a psychrophilic bacterium isolated from soil.</title>
        <authorList>
            <person name="Zhang D.C."/>
            <person name="Liu H.C."/>
            <person name="Xin Y.H."/>
            <person name="Zhou Y.G."/>
            <person name="Schinner F."/>
            <person name="Margesin R."/>
        </authorList>
    </citation>
    <scope>NUCLEOTIDE SEQUENCE [LARGE SCALE GENOMIC DNA]</scope>
    <source>
        <strain evidence="3 4">DSM 22271</strain>
    </source>
</reference>
<evidence type="ECO:0000313" key="3">
    <source>
        <dbReference type="EMBL" id="OWQ95715.1"/>
    </source>
</evidence>
<feature type="region of interest" description="Disordered" evidence="1">
    <location>
        <begin position="59"/>
        <end position="81"/>
    </location>
</feature>
<dbReference type="Proteomes" id="UP000197361">
    <property type="component" value="Unassembled WGS sequence"/>
</dbReference>
<keyword evidence="2" id="KW-0472">Membrane</keyword>
<evidence type="ECO:0000313" key="4">
    <source>
        <dbReference type="Proteomes" id="UP000197361"/>
    </source>
</evidence>
<evidence type="ECO:0000256" key="2">
    <source>
        <dbReference type="SAM" id="Phobius"/>
    </source>
</evidence>
<evidence type="ECO:0000256" key="1">
    <source>
        <dbReference type="SAM" id="MobiDB-lite"/>
    </source>
</evidence>
<sequence length="81" mass="8661">MQRFAIALLILALFGGAIIVLTFIVVPDVNRDAIIQLVGGVNTLAGLVVGFYFGKSAGDDKPQPVQIEQPANMPVPVEEQR</sequence>
<name>A0A246JRS7_9SPHN</name>
<feature type="transmembrane region" description="Helical" evidence="2">
    <location>
        <begin position="7"/>
        <end position="27"/>
    </location>
</feature>
<feature type="transmembrane region" description="Helical" evidence="2">
    <location>
        <begin position="33"/>
        <end position="53"/>
    </location>
</feature>
<comment type="caution">
    <text evidence="3">The sequence shown here is derived from an EMBL/GenBank/DDBJ whole genome shotgun (WGS) entry which is preliminary data.</text>
</comment>
<proteinExistence type="predicted"/>